<dbReference type="InterPro" id="IPR001623">
    <property type="entry name" value="DnaJ_domain"/>
</dbReference>
<dbReference type="SMART" id="SM00271">
    <property type="entry name" value="DnaJ"/>
    <property type="match status" value="1"/>
</dbReference>
<organism evidence="2">
    <name type="scientific">uncultured Thermomicrobiales bacterium</name>
    <dbReference type="NCBI Taxonomy" id="1645740"/>
    <lineage>
        <taxon>Bacteria</taxon>
        <taxon>Pseudomonadati</taxon>
        <taxon>Thermomicrobiota</taxon>
        <taxon>Thermomicrobia</taxon>
        <taxon>Thermomicrobiales</taxon>
        <taxon>environmental samples</taxon>
    </lineage>
</organism>
<dbReference type="InterPro" id="IPR050817">
    <property type="entry name" value="DjlA_DnaK_co-chaperone"/>
</dbReference>
<protein>
    <recommendedName>
        <fullName evidence="1">J domain-containing protein</fullName>
    </recommendedName>
</protein>
<dbReference type="PANTHER" id="PTHR24074">
    <property type="entry name" value="CO-CHAPERONE PROTEIN DJLA"/>
    <property type="match status" value="1"/>
</dbReference>
<proteinExistence type="predicted"/>
<dbReference type="AlphaFoldDB" id="A0A6J4U7D1"/>
<dbReference type="InterPro" id="IPR036869">
    <property type="entry name" value="J_dom_sf"/>
</dbReference>
<feature type="domain" description="J" evidence="1">
    <location>
        <begin position="105"/>
        <end position="169"/>
    </location>
</feature>
<dbReference type="CDD" id="cd06257">
    <property type="entry name" value="DnaJ"/>
    <property type="match status" value="1"/>
</dbReference>
<accession>A0A6J4U7D1</accession>
<dbReference type="PRINTS" id="PR00625">
    <property type="entry name" value="JDOMAIN"/>
</dbReference>
<dbReference type="Gene3D" id="1.10.287.110">
    <property type="entry name" value="DnaJ domain"/>
    <property type="match status" value="1"/>
</dbReference>
<dbReference type="Pfam" id="PF00226">
    <property type="entry name" value="DnaJ"/>
    <property type="match status" value="1"/>
</dbReference>
<dbReference type="EMBL" id="CADCWI010000005">
    <property type="protein sequence ID" value="CAA9540428.1"/>
    <property type="molecule type" value="Genomic_DNA"/>
</dbReference>
<evidence type="ECO:0000313" key="2">
    <source>
        <dbReference type="EMBL" id="CAA9540428.1"/>
    </source>
</evidence>
<reference evidence="2" key="1">
    <citation type="submission" date="2020-02" db="EMBL/GenBank/DDBJ databases">
        <authorList>
            <person name="Meier V. D."/>
        </authorList>
    </citation>
    <scope>NUCLEOTIDE SEQUENCE</scope>
    <source>
        <strain evidence="2">AVDCRST_MAG43</strain>
    </source>
</reference>
<dbReference type="PROSITE" id="PS50076">
    <property type="entry name" value="DNAJ_2"/>
    <property type="match status" value="1"/>
</dbReference>
<dbReference type="SUPFAM" id="SSF46565">
    <property type="entry name" value="Chaperone J-domain"/>
    <property type="match status" value="1"/>
</dbReference>
<gene>
    <name evidence="2" type="ORF">AVDCRST_MAG43-92</name>
</gene>
<sequence>MVFPIIGARDYIDQRGFFIHDCPSCRRSTVFAAYDTRRRLTLYFIPTMNVRSQLVMECMTCHGKWGVPADQIANLEPTLMTQEQLSEHLTAGELRVANRRPHGRTFYQVLHVDPEADPEVIDVAFKRLALKHHPDRTSDPESAGRMRELLAARDVLTDPRRRAAYDRSLGIVHQVEALRPEDV</sequence>
<name>A0A6J4U7D1_9BACT</name>
<evidence type="ECO:0000259" key="1">
    <source>
        <dbReference type="PROSITE" id="PS50076"/>
    </source>
</evidence>